<dbReference type="HAMAP" id="MF_00050">
    <property type="entry name" value="EF_Ts"/>
    <property type="match status" value="1"/>
</dbReference>
<dbReference type="InterPro" id="IPR014039">
    <property type="entry name" value="Transl_elong_EFTs/EF1B_dimer"/>
</dbReference>
<proteinExistence type="inferred from homology"/>
<dbReference type="Gene3D" id="3.30.479.20">
    <property type="entry name" value="Elongation factor Ts, dimerisation domain"/>
    <property type="match status" value="2"/>
</dbReference>
<dbReference type="Gene3D" id="1.10.8.10">
    <property type="entry name" value="DNA helicase RuvA subunit, C-terminal domain"/>
    <property type="match status" value="1"/>
</dbReference>
<feature type="region of interest" description="Involved in Mg(2+) ion dislocation from EF-Tu" evidence="5">
    <location>
        <begin position="81"/>
        <end position="84"/>
    </location>
</feature>
<reference evidence="7 8" key="1">
    <citation type="journal article" date="2022" name="Nat. Microbiol.">
        <title>The microbiome of a bacterivorous marine choanoflagellate contains a resource-demanding obligate bacterial associate.</title>
        <authorList>
            <person name="Needham D.M."/>
            <person name="Poirier C."/>
            <person name="Bachy C."/>
            <person name="George E.E."/>
            <person name="Wilken S."/>
            <person name="Yung C.C.M."/>
            <person name="Limardo A.J."/>
            <person name="Morando M."/>
            <person name="Sudek L."/>
            <person name="Malmstrom R.R."/>
            <person name="Keeling P.J."/>
            <person name="Santoro A.E."/>
            <person name="Worden A.Z."/>
        </authorList>
    </citation>
    <scope>NUCLEOTIDE SEQUENCE [LARGE SCALE GENOMIC DNA]</scope>
    <source>
        <strain evidence="7 8">Comchoano-1</strain>
    </source>
</reference>
<dbReference type="InterPro" id="IPR001816">
    <property type="entry name" value="Transl_elong_EFTs/EF1B"/>
</dbReference>
<dbReference type="Gene3D" id="1.10.286.20">
    <property type="match status" value="1"/>
</dbReference>
<evidence type="ECO:0000256" key="5">
    <source>
        <dbReference type="HAMAP-Rule" id="MF_00050"/>
    </source>
</evidence>
<evidence type="ECO:0000256" key="4">
    <source>
        <dbReference type="ARBA" id="ARBA00022917"/>
    </source>
</evidence>
<gene>
    <name evidence="5 7" type="primary">tsf</name>
    <name evidence="7" type="ORF">MMH89_00565</name>
</gene>
<keyword evidence="3 5" id="KW-0251">Elongation factor</keyword>
<dbReference type="Proteomes" id="UP001055955">
    <property type="component" value="Chromosome"/>
</dbReference>
<dbReference type="InterPro" id="IPR009060">
    <property type="entry name" value="UBA-like_sf"/>
</dbReference>
<dbReference type="NCBIfam" id="TIGR00116">
    <property type="entry name" value="tsf"/>
    <property type="match status" value="1"/>
</dbReference>
<name>A0ABY5DJD9_9GAMM</name>
<keyword evidence="5" id="KW-0963">Cytoplasm</keyword>
<dbReference type="EMBL" id="CP092900">
    <property type="protein sequence ID" value="UTC24658.1"/>
    <property type="molecule type" value="Genomic_DNA"/>
</dbReference>
<dbReference type="PANTHER" id="PTHR11741">
    <property type="entry name" value="ELONGATION FACTOR TS"/>
    <property type="match status" value="1"/>
</dbReference>
<dbReference type="SUPFAM" id="SSF46934">
    <property type="entry name" value="UBA-like"/>
    <property type="match status" value="1"/>
</dbReference>
<dbReference type="PROSITE" id="PS01126">
    <property type="entry name" value="EF_TS_1"/>
    <property type="match status" value="1"/>
</dbReference>
<dbReference type="InterPro" id="IPR018101">
    <property type="entry name" value="Transl_elong_Ts_CS"/>
</dbReference>
<comment type="similarity">
    <text evidence="1 5">Belongs to the EF-Ts family.</text>
</comment>
<dbReference type="GO" id="GO:0003746">
    <property type="term" value="F:translation elongation factor activity"/>
    <property type="evidence" value="ECO:0007669"/>
    <property type="project" value="UniProtKB-KW"/>
</dbReference>
<evidence type="ECO:0000256" key="2">
    <source>
        <dbReference type="ARBA" id="ARBA00016956"/>
    </source>
</evidence>
<keyword evidence="8" id="KW-1185">Reference proteome</keyword>
<comment type="function">
    <text evidence="5">Associates with the EF-Tu.GDP complex and induces the exchange of GDP to GTP. It remains bound to the aminoacyl-tRNA.EF-Tu.GTP complex up to the GTP hydrolysis stage on the ribosome.</text>
</comment>
<dbReference type="SUPFAM" id="SSF54713">
    <property type="entry name" value="Elongation factor Ts (EF-Ts), dimerisation domain"/>
    <property type="match status" value="1"/>
</dbReference>
<evidence type="ECO:0000313" key="8">
    <source>
        <dbReference type="Proteomes" id="UP001055955"/>
    </source>
</evidence>
<sequence length="272" mass="29178">MSAKVDVKLVKALRDATGVGISDCKNALVESQGDLDKAKDILRAKGMKTASSKSARQASEGEVAVALAKDSVVFVQVNCETDFVARESGFKTFAQAVADIALATQSASLDDLLKQEMGSGTVEDERVALVSRVGENVQISGVTYKQVDNAHASVYQHGGKVACAVFLEQDQLGVGKEVAMHVVAMQPIAVDSSGVSLEVIERERAVFTAQTEKMGKNPQMTEKIVEGKLGKFFKEVCLLDQAFVKDSNITVSAYLAQTKTRVLDFIRVELGE</sequence>
<keyword evidence="4 5" id="KW-0648">Protein biosynthesis</keyword>
<dbReference type="InterPro" id="IPR036402">
    <property type="entry name" value="EF-Ts_dimer_sf"/>
</dbReference>
<comment type="subcellular location">
    <subcellularLocation>
        <location evidence="5">Cytoplasm</location>
    </subcellularLocation>
</comment>
<accession>A0ABY5DJD9</accession>
<dbReference type="Pfam" id="PF00889">
    <property type="entry name" value="EF_TS"/>
    <property type="match status" value="1"/>
</dbReference>
<evidence type="ECO:0000259" key="6">
    <source>
        <dbReference type="Pfam" id="PF00889"/>
    </source>
</evidence>
<dbReference type="RefSeq" id="WP_258568443.1">
    <property type="nucleotide sequence ID" value="NZ_CP092900.1"/>
</dbReference>
<evidence type="ECO:0000313" key="7">
    <source>
        <dbReference type="EMBL" id="UTC24658.1"/>
    </source>
</evidence>
<dbReference type="PANTHER" id="PTHR11741:SF0">
    <property type="entry name" value="ELONGATION FACTOR TS, MITOCHONDRIAL"/>
    <property type="match status" value="1"/>
</dbReference>
<protein>
    <recommendedName>
        <fullName evidence="2 5">Elongation factor Ts</fullName>
        <shortName evidence="5">EF-Ts</shortName>
    </recommendedName>
</protein>
<evidence type="ECO:0000256" key="1">
    <source>
        <dbReference type="ARBA" id="ARBA00005532"/>
    </source>
</evidence>
<evidence type="ECO:0000256" key="3">
    <source>
        <dbReference type="ARBA" id="ARBA00022768"/>
    </source>
</evidence>
<organism evidence="7 8">
    <name type="scientific">Candidatus Comchoanobacter bicostacola</name>
    <dbReference type="NCBI Taxonomy" id="2919598"/>
    <lineage>
        <taxon>Bacteria</taxon>
        <taxon>Pseudomonadati</taxon>
        <taxon>Pseudomonadota</taxon>
        <taxon>Gammaproteobacteria</taxon>
        <taxon>Candidatus Comchoanobacterales</taxon>
        <taxon>Candidatus Comchoanobacteraceae</taxon>
        <taxon>Candidatus Comchoanobacter</taxon>
    </lineage>
</organism>
<feature type="domain" description="Translation elongation factor EFTs/EF1B dimerisation" evidence="6">
    <location>
        <begin position="73"/>
        <end position="272"/>
    </location>
</feature>